<dbReference type="SUPFAM" id="SSF54427">
    <property type="entry name" value="NTF2-like"/>
    <property type="match status" value="1"/>
</dbReference>
<organism evidence="2 3">
    <name type="scientific">Microbispora siamensis</name>
    <dbReference type="NCBI Taxonomy" id="564413"/>
    <lineage>
        <taxon>Bacteria</taxon>
        <taxon>Bacillati</taxon>
        <taxon>Actinomycetota</taxon>
        <taxon>Actinomycetes</taxon>
        <taxon>Streptosporangiales</taxon>
        <taxon>Streptosporangiaceae</taxon>
        <taxon>Microbispora</taxon>
    </lineage>
</organism>
<dbReference type="EMBL" id="BOOF01000015">
    <property type="protein sequence ID" value="GIH62294.1"/>
    <property type="molecule type" value="Genomic_DNA"/>
</dbReference>
<dbReference type="InterPro" id="IPR032710">
    <property type="entry name" value="NTF2-like_dom_sf"/>
</dbReference>
<dbReference type="InterPro" id="IPR037401">
    <property type="entry name" value="SnoaL-like"/>
</dbReference>
<feature type="domain" description="SnoaL-like" evidence="1">
    <location>
        <begin position="10"/>
        <end position="115"/>
    </location>
</feature>
<accession>A0ABQ4GLN5</accession>
<dbReference type="Pfam" id="PF12680">
    <property type="entry name" value="SnoaL_2"/>
    <property type="match status" value="1"/>
</dbReference>
<dbReference type="PANTHER" id="PTHR41252">
    <property type="entry name" value="BLR2505 PROTEIN"/>
    <property type="match status" value="1"/>
</dbReference>
<evidence type="ECO:0000313" key="2">
    <source>
        <dbReference type="EMBL" id="GIH62294.1"/>
    </source>
</evidence>
<proteinExistence type="predicted"/>
<dbReference type="RefSeq" id="WP_079314638.1">
    <property type="nucleotide sequence ID" value="NZ_BOOF01000015.1"/>
</dbReference>
<comment type="caution">
    <text evidence="2">The sequence shown here is derived from an EMBL/GenBank/DDBJ whole genome shotgun (WGS) entry which is preliminary data.</text>
</comment>
<sequence length="131" mass="14752">MSEHPNVIVVRESYDALAKGDLDYLRGTLLADDVVFHVPGRGALAGAYRGKDEVVNYLTRLGELSENTLAYEPESFLVGDDRVAALVRVRGERGDRRLDDHGVQVFRVADGKITERWSYPYDPYLFDEFSA</sequence>
<dbReference type="Gene3D" id="3.10.450.50">
    <property type="match status" value="1"/>
</dbReference>
<evidence type="ECO:0000259" key="1">
    <source>
        <dbReference type="Pfam" id="PF12680"/>
    </source>
</evidence>
<dbReference type="Proteomes" id="UP000660454">
    <property type="component" value="Unassembled WGS sequence"/>
</dbReference>
<reference evidence="2 3" key="1">
    <citation type="submission" date="2021-01" db="EMBL/GenBank/DDBJ databases">
        <title>Whole genome shotgun sequence of Microbispora siamensis NBRC 104113.</title>
        <authorList>
            <person name="Komaki H."/>
            <person name="Tamura T."/>
        </authorList>
    </citation>
    <scope>NUCLEOTIDE SEQUENCE [LARGE SCALE GENOMIC DNA]</scope>
    <source>
        <strain evidence="2 3">NBRC 104113</strain>
    </source>
</reference>
<keyword evidence="3" id="KW-1185">Reference proteome</keyword>
<evidence type="ECO:0000313" key="3">
    <source>
        <dbReference type="Proteomes" id="UP000660454"/>
    </source>
</evidence>
<protein>
    <recommendedName>
        <fullName evidence="1">SnoaL-like domain-containing protein</fullName>
    </recommendedName>
</protein>
<dbReference type="PANTHER" id="PTHR41252:SF1">
    <property type="entry name" value="BLR2505 PROTEIN"/>
    <property type="match status" value="1"/>
</dbReference>
<gene>
    <name evidence="2" type="ORF">Msi02_31110</name>
</gene>
<name>A0ABQ4GLN5_9ACTN</name>